<protein>
    <recommendedName>
        <fullName evidence="3">STAS/SEC14 domain-containing protein</fullName>
    </recommendedName>
</protein>
<evidence type="ECO:0000313" key="1">
    <source>
        <dbReference type="EMBL" id="PKQ45503.1"/>
    </source>
</evidence>
<proteinExistence type="predicted"/>
<dbReference type="AlphaFoldDB" id="A0A2N3HKQ9"/>
<name>A0A2N3HKQ9_9FLAO</name>
<dbReference type="EMBL" id="PJEO01000023">
    <property type="protein sequence ID" value="PKQ45503.1"/>
    <property type="molecule type" value="Genomic_DNA"/>
</dbReference>
<evidence type="ECO:0008006" key="3">
    <source>
        <dbReference type="Google" id="ProtNLM"/>
    </source>
</evidence>
<dbReference type="OrthoDB" id="1144611at2"/>
<dbReference type="Proteomes" id="UP000233435">
    <property type="component" value="Unassembled WGS sequence"/>
</dbReference>
<gene>
    <name evidence="1" type="ORF">CSW08_07715</name>
</gene>
<accession>A0A2N3HKQ9</accession>
<evidence type="ECO:0000313" key="2">
    <source>
        <dbReference type="Proteomes" id="UP000233435"/>
    </source>
</evidence>
<dbReference type="RefSeq" id="WP_106659332.1">
    <property type="nucleotide sequence ID" value="NZ_PJEO01000023.1"/>
</dbReference>
<sequence length="137" mass="16258">MKFEESKYFNTLKTHKLTMSFGEFYFCEKFFVAEVHEGIHFDWDMIKKVMDKLVEFHGQGIKLGYISNRINPYSVDPQSWIKVDAEYNIIIASAIVYYNNIAFMNATLEKKFYKKSIKRCLSLDEAVDWILNIKELN</sequence>
<comment type="caution">
    <text evidence="1">The sequence shown here is derived from an EMBL/GenBank/DDBJ whole genome shotgun (WGS) entry which is preliminary data.</text>
</comment>
<keyword evidence="2" id="KW-1185">Reference proteome</keyword>
<organism evidence="1 2">
    <name type="scientific">Confluentibacter flavum</name>
    <dbReference type="NCBI Taxonomy" id="1909700"/>
    <lineage>
        <taxon>Bacteria</taxon>
        <taxon>Pseudomonadati</taxon>
        <taxon>Bacteroidota</taxon>
        <taxon>Flavobacteriia</taxon>
        <taxon>Flavobacteriales</taxon>
        <taxon>Flavobacteriaceae</taxon>
        <taxon>Confluentibacter</taxon>
    </lineage>
</organism>
<reference evidence="1 2" key="1">
    <citation type="submission" date="2017-12" db="EMBL/GenBank/DDBJ databases">
        <title>Confluentibacter flavum sp. nov., isolated from the saline lake.</title>
        <authorList>
            <person name="Yu L."/>
        </authorList>
    </citation>
    <scope>NUCLEOTIDE SEQUENCE [LARGE SCALE GENOMIC DNA]</scope>
    <source>
        <strain evidence="1 2">3B</strain>
    </source>
</reference>